<sequence>MIIYTVHEPPHSTGNVEERSERIVFVREGFTFWGFLFGPFWLLWNRLWLEAIAVAALAAGLYAVLMQLGVGDQTAGVVNLLVALIIGFEGNDLIRWRLQRKGYTFISSVAGRDREECEHRFFAAWMPPVMAVGGGRASGAVRGDWRTPHSVGTWPEATA</sequence>
<organism evidence="2 3">
    <name type="scientific">Rhodomicrobium udaipurense</name>
    <dbReference type="NCBI Taxonomy" id="1202716"/>
    <lineage>
        <taxon>Bacteria</taxon>
        <taxon>Pseudomonadati</taxon>
        <taxon>Pseudomonadota</taxon>
        <taxon>Alphaproteobacteria</taxon>
        <taxon>Hyphomicrobiales</taxon>
        <taxon>Hyphomicrobiaceae</taxon>
        <taxon>Rhodomicrobium</taxon>
    </lineage>
</organism>
<feature type="transmembrane region" description="Helical" evidence="1">
    <location>
        <begin position="76"/>
        <end position="94"/>
    </location>
</feature>
<proteinExistence type="predicted"/>
<dbReference type="AlphaFoldDB" id="A0A8I1GE32"/>
<dbReference type="Pfam" id="PF10947">
    <property type="entry name" value="DUF2628"/>
    <property type="match status" value="1"/>
</dbReference>
<evidence type="ECO:0000313" key="2">
    <source>
        <dbReference type="EMBL" id="MBJ7544245.1"/>
    </source>
</evidence>
<dbReference type="EMBL" id="JAEMUK010000078">
    <property type="protein sequence ID" value="MBJ7544245.1"/>
    <property type="molecule type" value="Genomic_DNA"/>
</dbReference>
<keyword evidence="1" id="KW-0472">Membrane</keyword>
<protein>
    <submittedName>
        <fullName evidence="2">DUF2628 domain-containing protein</fullName>
    </submittedName>
</protein>
<name>A0A8I1GE32_9HYPH</name>
<dbReference type="Proteomes" id="UP000623250">
    <property type="component" value="Unassembled WGS sequence"/>
</dbReference>
<feature type="transmembrane region" description="Helical" evidence="1">
    <location>
        <begin position="51"/>
        <end position="70"/>
    </location>
</feature>
<dbReference type="RefSeq" id="WP_037236476.1">
    <property type="nucleotide sequence ID" value="NZ_JAEMUK010000078.1"/>
</dbReference>
<dbReference type="InterPro" id="IPR024399">
    <property type="entry name" value="DUF2628"/>
</dbReference>
<feature type="transmembrane region" description="Helical" evidence="1">
    <location>
        <begin position="24"/>
        <end position="44"/>
    </location>
</feature>
<keyword evidence="1" id="KW-0812">Transmembrane</keyword>
<evidence type="ECO:0000313" key="3">
    <source>
        <dbReference type="Proteomes" id="UP000623250"/>
    </source>
</evidence>
<reference evidence="2 3" key="1">
    <citation type="submission" date="2020-12" db="EMBL/GenBank/DDBJ databases">
        <title>Revised draft genomes of Rhodomicrobium vannielii ATCC 17100 and Rhodomicrobium udaipurense JA643.</title>
        <authorList>
            <person name="Conners E.M."/>
            <person name="Davenport E.J."/>
            <person name="Bose A."/>
        </authorList>
    </citation>
    <scope>NUCLEOTIDE SEQUENCE [LARGE SCALE GENOMIC DNA]</scope>
    <source>
        <strain evidence="2 3">JA643</strain>
    </source>
</reference>
<keyword evidence="3" id="KW-1185">Reference proteome</keyword>
<evidence type="ECO:0000256" key="1">
    <source>
        <dbReference type="SAM" id="Phobius"/>
    </source>
</evidence>
<accession>A0A8I1GE32</accession>
<comment type="caution">
    <text evidence="2">The sequence shown here is derived from an EMBL/GenBank/DDBJ whole genome shotgun (WGS) entry which is preliminary data.</text>
</comment>
<keyword evidence="1" id="KW-1133">Transmembrane helix</keyword>
<gene>
    <name evidence="2" type="ORF">JDN41_11885</name>
</gene>